<keyword evidence="6" id="KW-0472">Membrane</keyword>
<feature type="domain" description="Fibronectin type-III" evidence="8">
    <location>
        <begin position="1"/>
        <end position="64"/>
    </location>
</feature>
<evidence type="ECO:0000256" key="2">
    <source>
        <dbReference type="ARBA" id="ARBA00022692"/>
    </source>
</evidence>
<evidence type="ECO:0000256" key="4">
    <source>
        <dbReference type="ARBA" id="ARBA00022840"/>
    </source>
</evidence>
<dbReference type="SMART" id="SM00060">
    <property type="entry name" value="FN3"/>
    <property type="match status" value="3"/>
</dbReference>
<gene>
    <name evidence="9" type="ORF">AMK59_634</name>
</gene>
<dbReference type="Proteomes" id="UP000051574">
    <property type="component" value="Unassembled WGS sequence"/>
</dbReference>
<dbReference type="PROSITE" id="PS50853">
    <property type="entry name" value="FN3"/>
    <property type="match status" value="3"/>
</dbReference>
<evidence type="ECO:0000256" key="5">
    <source>
        <dbReference type="ARBA" id="ARBA00022989"/>
    </source>
</evidence>
<keyword evidence="4" id="KW-0067">ATP-binding</keyword>
<keyword evidence="5" id="KW-1133">Transmembrane helix</keyword>
<feature type="domain" description="Fibronectin type-III" evidence="8">
    <location>
        <begin position="153"/>
        <end position="257"/>
    </location>
</feature>
<keyword evidence="10" id="KW-1185">Reference proteome</keyword>
<evidence type="ECO:0000259" key="8">
    <source>
        <dbReference type="PROSITE" id="PS50853"/>
    </source>
</evidence>
<feature type="non-terminal residue" evidence="9">
    <location>
        <position position="700"/>
    </location>
</feature>
<comment type="subcellular location">
    <subcellularLocation>
        <location evidence="1">Membrane</location>
        <topology evidence="1">Single-pass membrane protein</topology>
    </subcellularLocation>
</comment>
<comment type="caution">
    <text evidence="9">The sequence shown here is derived from an EMBL/GenBank/DDBJ whole genome shotgun (WGS) entry which is preliminary data.</text>
</comment>
<dbReference type="InterPro" id="IPR036116">
    <property type="entry name" value="FN3_sf"/>
</dbReference>
<dbReference type="PANTHER" id="PTHR46877">
    <property type="entry name" value="EPH RECEPTOR A5"/>
    <property type="match status" value="1"/>
</dbReference>
<keyword evidence="3" id="KW-0547">Nucleotide-binding</keyword>
<dbReference type="GO" id="GO:0005524">
    <property type="term" value="F:ATP binding"/>
    <property type="evidence" value="ECO:0007669"/>
    <property type="project" value="UniProtKB-KW"/>
</dbReference>
<evidence type="ECO:0000256" key="1">
    <source>
        <dbReference type="ARBA" id="ARBA00004167"/>
    </source>
</evidence>
<dbReference type="Gene3D" id="2.60.40.10">
    <property type="entry name" value="Immunoglobulins"/>
    <property type="match status" value="3"/>
</dbReference>
<feature type="domain" description="Fibronectin type-III" evidence="8">
    <location>
        <begin position="354"/>
        <end position="454"/>
    </location>
</feature>
<feature type="non-terminal residue" evidence="9">
    <location>
        <position position="1"/>
    </location>
</feature>
<dbReference type="AlphaFoldDB" id="A0A0T6BCQ0"/>
<evidence type="ECO:0000256" key="6">
    <source>
        <dbReference type="ARBA" id="ARBA00023136"/>
    </source>
</evidence>
<keyword evidence="7" id="KW-0675">Receptor</keyword>
<dbReference type="InterPro" id="IPR013783">
    <property type="entry name" value="Ig-like_fold"/>
</dbReference>
<dbReference type="PANTHER" id="PTHR46877:SF14">
    <property type="entry name" value="RECEPTOR PROTEIN-TYROSINE KINASE"/>
    <property type="match status" value="1"/>
</dbReference>
<sequence length="700" mass="80541">ELDKQWLNSKLQKQLGAATNHDIDELQPGTQYTVRVLLYTNTSEVYDGMRVPELRTATTCTDPDQTYLSQKAAGTSFRVAFLNTNEELCRPLSQFKLCLWKVGDGFWTGQQRCQTIQDTVTFTNLEYYVNYTVELQKATNTISTWTIQTDEGPPERVQNIRVGKKTNTSVVLTWDDPRTRNGKIRGYCVEYFRTASHACLSTTPVEKKKNKVKVTRNSIRIDSLAPYSTYQVNIWALTTQKGDGEAYKFETNQTKNPTQQEFPTLLYLDSNKLDITLQWDCTILEGPVTFYAELACKSSWCSSTTERSQHFFHVLPNTLSFPIIGYTDYILTMYLSRNDFQISKDVSLRTPPTVPGIVRNITVYTKNTTSVGLRWLPPYPPTGQIEYYVIEYYDRVNREVIVSKKSECKIWREQICHVLDASSSIVYISVSAKNINVTQFGTKSGRFSIETKEEASEAPKILSLKWDDGYNLIVQWEHPDRTNGQLLQFLIFVDNQLLSSYNITDEQLSYEQKLNIENKNLTCRQLNVEVKARNAAGNSNSIEMLMYSPPKQPKLATELRTKDMTNNSFQIVIPAILNVEGDMSNMYIVVSDTSNNQIIEREIQPFENKLINKSNVSTEYSWVAGEFNLRNATNREGFSFKIGDEKESFSETDPKWMLKNRKLNAARTYKVFIVLNNTYKEFSRVMTYIIEETTLPPEFH</sequence>
<keyword evidence="2" id="KW-0812">Transmembrane</keyword>
<dbReference type="SUPFAM" id="SSF49265">
    <property type="entry name" value="Fibronectin type III"/>
    <property type="match status" value="2"/>
</dbReference>
<evidence type="ECO:0000313" key="10">
    <source>
        <dbReference type="Proteomes" id="UP000051574"/>
    </source>
</evidence>
<dbReference type="InterPro" id="IPR003961">
    <property type="entry name" value="FN3_dom"/>
</dbReference>
<dbReference type="GO" id="GO:0005886">
    <property type="term" value="C:plasma membrane"/>
    <property type="evidence" value="ECO:0007669"/>
    <property type="project" value="TreeGrafter"/>
</dbReference>
<evidence type="ECO:0000256" key="3">
    <source>
        <dbReference type="ARBA" id="ARBA00022741"/>
    </source>
</evidence>
<accession>A0A0T6BCQ0</accession>
<dbReference type="EMBL" id="LJIG01001867">
    <property type="protein sequence ID" value="KRT85073.1"/>
    <property type="molecule type" value="Genomic_DNA"/>
</dbReference>
<evidence type="ECO:0000313" key="9">
    <source>
        <dbReference type="EMBL" id="KRT85073.1"/>
    </source>
</evidence>
<reference evidence="9 10" key="1">
    <citation type="submission" date="2015-09" db="EMBL/GenBank/DDBJ databases">
        <title>Draft genome of the scarab beetle Oryctes borbonicus.</title>
        <authorList>
            <person name="Meyer J.M."/>
            <person name="Markov G.V."/>
            <person name="Baskaran P."/>
            <person name="Herrmann M."/>
            <person name="Sommer R.J."/>
            <person name="Roedelsperger C."/>
        </authorList>
    </citation>
    <scope>NUCLEOTIDE SEQUENCE [LARGE SCALE GENOMIC DNA]</scope>
    <source>
        <strain evidence="9">OB123</strain>
        <tissue evidence="9">Whole animal</tissue>
    </source>
</reference>
<dbReference type="OrthoDB" id="6108687at2759"/>
<dbReference type="Pfam" id="PF00041">
    <property type="entry name" value="fn3"/>
    <property type="match status" value="1"/>
</dbReference>
<protein>
    <submittedName>
        <fullName evidence="9">Fibronectin domain-containing protein</fullName>
    </submittedName>
</protein>
<dbReference type="CDD" id="cd00063">
    <property type="entry name" value="FN3"/>
    <property type="match status" value="2"/>
</dbReference>
<organism evidence="9 10">
    <name type="scientific">Oryctes borbonicus</name>
    <dbReference type="NCBI Taxonomy" id="1629725"/>
    <lineage>
        <taxon>Eukaryota</taxon>
        <taxon>Metazoa</taxon>
        <taxon>Ecdysozoa</taxon>
        <taxon>Arthropoda</taxon>
        <taxon>Hexapoda</taxon>
        <taxon>Insecta</taxon>
        <taxon>Pterygota</taxon>
        <taxon>Neoptera</taxon>
        <taxon>Endopterygota</taxon>
        <taxon>Coleoptera</taxon>
        <taxon>Polyphaga</taxon>
        <taxon>Scarabaeiformia</taxon>
        <taxon>Scarabaeidae</taxon>
        <taxon>Dynastinae</taxon>
        <taxon>Oryctes</taxon>
    </lineage>
</organism>
<evidence type="ECO:0000256" key="7">
    <source>
        <dbReference type="ARBA" id="ARBA00023170"/>
    </source>
</evidence>
<name>A0A0T6BCQ0_9SCAR</name>
<dbReference type="InterPro" id="IPR050449">
    <property type="entry name" value="Ephrin_rcpt_TKs"/>
</dbReference>
<proteinExistence type="predicted"/>